<feature type="region of interest" description="Disordered" evidence="1">
    <location>
        <begin position="306"/>
        <end position="329"/>
    </location>
</feature>
<gene>
    <name evidence="3" type="ORF">H9870_08095</name>
</gene>
<dbReference type="Proteomes" id="UP000824190">
    <property type="component" value="Unassembled WGS sequence"/>
</dbReference>
<evidence type="ECO:0000256" key="1">
    <source>
        <dbReference type="SAM" id="MobiDB-lite"/>
    </source>
</evidence>
<feature type="compositionally biased region" description="Low complexity" evidence="1">
    <location>
        <begin position="44"/>
        <end position="56"/>
    </location>
</feature>
<feature type="region of interest" description="Disordered" evidence="1">
    <location>
        <begin position="44"/>
        <end position="65"/>
    </location>
</feature>
<dbReference type="Gene3D" id="3.30.720.110">
    <property type="match status" value="1"/>
</dbReference>
<dbReference type="Gene3D" id="3.10.180.10">
    <property type="entry name" value="2,3-Dihydroxybiphenyl 1,2-Dioxygenase, domain 1"/>
    <property type="match status" value="1"/>
</dbReference>
<dbReference type="InterPro" id="IPR028973">
    <property type="entry name" value="PhnB-like"/>
</dbReference>
<sequence length="329" mass="34816">MAAQQRIVPLLRIPAGDHGTVGAARFYLDVFRPLEEAGLEVGAQGRTATQGTGDTAESTGTGGGQAGGIEVSVASFRLGLQDAADSAGQPAAMTTATNFTVNFDPLFFGWTPQAEESDPAAANAARSRARAALDTVWEALSDATSEASHGTGLEPSVLMPLDEYPFSPRYGWIQDCYGVSWQLMLTDPAGEPRPAIIPSFFFGGGAQNRAGEARDTWLRVFGEVFADAEAASEAETRPGVRVDYPEQAGPAQPGAVMFSDMQLAGTWFTAMDSATDQPSTFTDAVTYQIMCDTPFQAEALRRRLRSADGTGGTGGTDDFGVTWEPRYDG</sequence>
<proteinExistence type="predicted"/>
<dbReference type="PANTHER" id="PTHR33990">
    <property type="entry name" value="PROTEIN YJDN-RELATED"/>
    <property type="match status" value="1"/>
</dbReference>
<comment type="caution">
    <text evidence="3">The sequence shown here is derived from an EMBL/GenBank/DDBJ whole genome shotgun (WGS) entry which is preliminary data.</text>
</comment>
<reference evidence="3" key="2">
    <citation type="submission" date="2021-04" db="EMBL/GenBank/DDBJ databases">
        <authorList>
            <person name="Gilroy R."/>
        </authorList>
    </citation>
    <scope>NUCLEOTIDE SEQUENCE</scope>
    <source>
        <strain evidence="3">CHK32-1732</strain>
    </source>
</reference>
<dbReference type="SUPFAM" id="SSF54593">
    <property type="entry name" value="Glyoxalase/Bleomycin resistance protein/Dihydroxybiphenyl dioxygenase"/>
    <property type="match status" value="2"/>
</dbReference>
<dbReference type="Pfam" id="PF06983">
    <property type="entry name" value="3-dmu-9_3-mt"/>
    <property type="match status" value="2"/>
</dbReference>
<dbReference type="EMBL" id="DXGC01000073">
    <property type="protein sequence ID" value="HIW91605.1"/>
    <property type="molecule type" value="Genomic_DNA"/>
</dbReference>
<feature type="domain" description="PhnB-like" evidence="2">
    <location>
        <begin position="243"/>
        <end position="323"/>
    </location>
</feature>
<name>A0A9D1UM94_9CORY</name>
<organism evidence="3 4">
    <name type="scientific">Candidatus Corynebacterium avicola</name>
    <dbReference type="NCBI Taxonomy" id="2838527"/>
    <lineage>
        <taxon>Bacteria</taxon>
        <taxon>Bacillati</taxon>
        <taxon>Actinomycetota</taxon>
        <taxon>Actinomycetes</taxon>
        <taxon>Mycobacteriales</taxon>
        <taxon>Corynebacteriaceae</taxon>
        <taxon>Corynebacterium</taxon>
    </lineage>
</organism>
<accession>A0A9D1UM94</accession>
<evidence type="ECO:0000259" key="2">
    <source>
        <dbReference type="Pfam" id="PF06983"/>
    </source>
</evidence>
<reference evidence="3" key="1">
    <citation type="journal article" date="2021" name="PeerJ">
        <title>Extensive microbial diversity within the chicken gut microbiome revealed by metagenomics and culture.</title>
        <authorList>
            <person name="Gilroy R."/>
            <person name="Ravi A."/>
            <person name="Getino M."/>
            <person name="Pursley I."/>
            <person name="Horton D.L."/>
            <person name="Alikhan N.F."/>
            <person name="Baker D."/>
            <person name="Gharbi K."/>
            <person name="Hall N."/>
            <person name="Watson M."/>
            <person name="Adriaenssens E.M."/>
            <person name="Foster-Nyarko E."/>
            <person name="Jarju S."/>
            <person name="Secka A."/>
            <person name="Antonio M."/>
            <person name="Oren A."/>
            <person name="Chaudhuri R.R."/>
            <person name="La Ragione R."/>
            <person name="Hildebrand F."/>
            <person name="Pallen M.J."/>
        </authorList>
    </citation>
    <scope>NUCLEOTIDE SEQUENCE</scope>
    <source>
        <strain evidence="3">CHK32-1732</strain>
    </source>
</reference>
<feature type="domain" description="PhnB-like" evidence="2">
    <location>
        <begin position="92"/>
        <end position="183"/>
    </location>
</feature>
<dbReference type="InterPro" id="IPR029068">
    <property type="entry name" value="Glyas_Bleomycin-R_OHBP_Dase"/>
</dbReference>
<evidence type="ECO:0000313" key="4">
    <source>
        <dbReference type="Proteomes" id="UP000824190"/>
    </source>
</evidence>
<dbReference type="AlphaFoldDB" id="A0A9D1UM94"/>
<evidence type="ECO:0000313" key="3">
    <source>
        <dbReference type="EMBL" id="HIW91605.1"/>
    </source>
</evidence>
<protein>
    <submittedName>
        <fullName evidence="3">VOC family protein</fullName>
    </submittedName>
</protein>